<keyword evidence="2" id="KW-1185">Reference proteome</keyword>
<reference evidence="1 2" key="1">
    <citation type="journal article" date="2018" name="Biotechnol. Adv.">
        <title>Improved genomic resources and new bioinformatic workflow for the carcinogenic parasite Clonorchis sinensis: Biotechnological implications.</title>
        <authorList>
            <person name="Wang D."/>
            <person name="Korhonen P.K."/>
            <person name="Gasser R.B."/>
            <person name="Young N.D."/>
        </authorList>
    </citation>
    <scope>NUCLEOTIDE SEQUENCE [LARGE SCALE GENOMIC DNA]</scope>
    <source>
        <strain evidence="1">Cs-k2</strain>
    </source>
</reference>
<protein>
    <submittedName>
        <fullName evidence="1">Uncharacterized protein</fullName>
    </submittedName>
</protein>
<evidence type="ECO:0000313" key="1">
    <source>
        <dbReference type="EMBL" id="KAG5453630.1"/>
    </source>
</evidence>
<dbReference type="EMBL" id="NIRI02000010">
    <property type="protein sequence ID" value="KAG5453630.1"/>
    <property type="molecule type" value="Genomic_DNA"/>
</dbReference>
<comment type="caution">
    <text evidence="1">The sequence shown here is derived from an EMBL/GenBank/DDBJ whole genome shotgun (WGS) entry which is preliminary data.</text>
</comment>
<name>A0A3R7FM55_CLOSI</name>
<dbReference type="AlphaFoldDB" id="A0A3R7FM55"/>
<sequence>MPPEGSTRAGILPGITRLLASDELQRDLVHMVKPCNPGARWFKWSERESTDRKVRGSNPTSAS</sequence>
<accession>A0A3R7FM55</accession>
<dbReference type="Proteomes" id="UP000286415">
    <property type="component" value="Unassembled WGS sequence"/>
</dbReference>
<proteinExistence type="predicted"/>
<dbReference type="InParanoid" id="A0A3R7FM55"/>
<evidence type="ECO:0000313" key="2">
    <source>
        <dbReference type="Proteomes" id="UP000286415"/>
    </source>
</evidence>
<organism evidence="1 2">
    <name type="scientific">Clonorchis sinensis</name>
    <name type="common">Chinese liver fluke</name>
    <dbReference type="NCBI Taxonomy" id="79923"/>
    <lineage>
        <taxon>Eukaryota</taxon>
        <taxon>Metazoa</taxon>
        <taxon>Spiralia</taxon>
        <taxon>Lophotrochozoa</taxon>
        <taxon>Platyhelminthes</taxon>
        <taxon>Trematoda</taxon>
        <taxon>Digenea</taxon>
        <taxon>Opisthorchiida</taxon>
        <taxon>Opisthorchiata</taxon>
        <taxon>Opisthorchiidae</taxon>
        <taxon>Clonorchis</taxon>
    </lineage>
</organism>
<gene>
    <name evidence="1" type="ORF">CSKR_111585</name>
</gene>
<reference evidence="1 2" key="2">
    <citation type="journal article" date="2021" name="Genomics">
        <title>High-quality reference genome for Clonorchis sinensis.</title>
        <authorList>
            <person name="Young N.D."/>
            <person name="Stroehlein A.J."/>
            <person name="Kinkar L."/>
            <person name="Wang T."/>
            <person name="Sohn W.M."/>
            <person name="Chang B.C.H."/>
            <person name="Kaur P."/>
            <person name="Weisz D."/>
            <person name="Dudchenko O."/>
            <person name="Aiden E.L."/>
            <person name="Korhonen P.K."/>
            <person name="Gasser R.B."/>
        </authorList>
    </citation>
    <scope>NUCLEOTIDE SEQUENCE [LARGE SCALE GENOMIC DNA]</scope>
    <source>
        <strain evidence="1">Cs-k2</strain>
    </source>
</reference>